<dbReference type="RefSeq" id="WP_059314003.1">
    <property type="nucleotide sequence ID" value="NZ_CP013987.1"/>
</dbReference>
<dbReference type="InterPro" id="IPR007497">
    <property type="entry name" value="SIMPL/DUF541"/>
</dbReference>
<dbReference type="PANTHER" id="PTHR34387">
    <property type="entry name" value="SLR1258 PROTEIN"/>
    <property type="match status" value="1"/>
</dbReference>
<dbReference type="KEGG" id="por:APT59_05870"/>
<name>A0A0U4WHM1_9PSED</name>
<keyword evidence="1" id="KW-0732">Signal</keyword>
<dbReference type="PANTHER" id="PTHR34387:SF1">
    <property type="entry name" value="PERIPLASMIC IMMUNOGENIC PROTEIN"/>
    <property type="match status" value="1"/>
</dbReference>
<evidence type="ECO:0000313" key="3">
    <source>
        <dbReference type="Proteomes" id="UP000064137"/>
    </source>
</evidence>
<reference evidence="2 3" key="1">
    <citation type="submission" date="2016-01" db="EMBL/GenBank/DDBJ databases">
        <title>Annotation of Pseudomonas oryzihabitans USDA-ARS-USMARC-56511.</title>
        <authorList>
            <person name="Harhay G.P."/>
            <person name="Harhay D.M."/>
            <person name="Smith T.P.L."/>
            <person name="Bono J.L."/>
            <person name="Heaton M.P."/>
            <person name="Clawson M.L."/>
            <person name="Chitko-Mckown C.G."/>
            <person name="Capik S.F."/>
            <person name="DeDonder K.D."/>
            <person name="Apley M.D."/>
            <person name="Lubbers B.V."/>
            <person name="White B.J."/>
            <person name="Larson R.L."/>
        </authorList>
    </citation>
    <scope>NUCLEOTIDE SEQUENCE [LARGE SCALE GENOMIC DNA]</scope>
    <source>
        <strain evidence="2 3">USDA-ARS-USMARC-56511</strain>
    </source>
</reference>
<proteinExistence type="predicted"/>
<dbReference type="AlphaFoldDB" id="A0A0U4WHM1"/>
<dbReference type="GO" id="GO:0006974">
    <property type="term" value="P:DNA damage response"/>
    <property type="evidence" value="ECO:0007669"/>
    <property type="project" value="TreeGrafter"/>
</dbReference>
<organism evidence="2 3">
    <name type="scientific">Pseudomonas oryzihabitans</name>
    <dbReference type="NCBI Taxonomy" id="47885"/>
    <lineage>
        <taxon>Bacteria</taxon>
        <taxon>Pseudomonadati</taxon>
        <taxon>Pseudomonadota</taxon>
        <taxon>Gammaproteobacteria</taxon>
        <taxon>Pseudomonadales</taxon>
        <taxon>Pseudomonadaceae</taxon>
        <taxon>Pseudomonas</taxon>
    </lineage>
</organism>
<dbReference type="Gene3D" id="3.30.70.2970">
    <property type="entry name" value="Protein of unknown function (DUF541), domain 2"/>
    <property type="match status" value="1"/>
</dbReference>
<accession>A0A0U4WHM1</accession>
<evidence type="ECO:0000256" key="1">
    <source>
        <dbReference type="SAM" id="SignalP"/>
    </source>
</evidence>
<dbReference type="EMBL" id="CP013987">
    <property type="protein sequence ID" value="ALZ83756.1"/>
    <property type="molecule type" value="Genomic_DNA"/>
</dbReference>
<dbReference type="Proteomes" id="UP000064137">
    <property type="component" value="Chromosome"/>
</dbReference>
<dbReference type="OrthoDB" id="7062395at2"/>
<sequence>MTFSLRPLVLGAALFSAALATGAQADEPRYNQISLRAEVSREVPRDRMQVMLYTESQGQDPAALASDTTKTLNAALEEARKVKGVDVSLGNRNTYPVYEDQGRAINAWRERGELRLESTDFAALSKLTGELLGTLKMGNLQFTIADGTRKQQEDALFKDAVAAFKARAQLATDALGGSGYRIVNLDLGTSGVPQPLPMLRMSAMKAASDAVTPDVAPGTTTVEVTAGGTIEVQMP</sequence>
<dbReference type="Gene3D" id="3.30.110.170">
    <property type="entry name" value="Protein of unknown function (DUF541), domain 1"/>
    <property type="match status" value="1"/>
</dbReference>
<dbReference type="Pfam" id="PF04402">
    <property type="entry name" value="SIMPL"/>
    <property type="match status" value="1"/>
</dbReference>
<gene>
    <name evidence="2" type="ORF">APT59_05870</name>
</gene>
<feature type="signal peptide" evidence="1">
    <location>
        <begin position="1"/>
        <end position="25"/>
    </location>
</feature>
<feature type="chain" id="PRO_5006853333" description="DUF541 domain-containing protein" evidence="1">
    <location>
        <begin position="26"/>
        <end position="235"/>
    </location>
</feature>
<evidence type="ECO:0000313" key="2">
    <source>
        <dbReference type="EMBL" id="ALZ83756.1"/>
    </source>
</evidence>
<protein>
    <recommendedName>
        <fullName evidence="4">DUF541 domain-containing protein</fullName>
    </recommendedName>
</protein>
<dbReference type="InterPro" id="IPR052022">
    <property type="entry name" value="26kDa_periplasmic_antigen"/>
</dbReference>
<evidence type="ECO:0008006" key="4">
    <source>
        <dbReference type="Google" id="ProtNLM"/>
    </source>
</evidence>